<proteinExistence type="inferred from homology"/>
<dbReference type="GO" id="GO:0003677">
    <property type="term" value="F:DNA binding"/>
    <property type="evidence" value="ECO:0007669"/>
    <property type="project" value="UniProtKB-KW"/>
</dbReference>
<keyword evidence="2" id="KW-0663">Pyridoxal phosphate</keyword>
<dbReference type="Gene3D" id="3.40.640.10">
    <property type="entry name" value="Type I PLP-dependent aspartate aminotransferase-like (Major domain)"/>
    <property type="match status" value="1"/>
</dbReference>
<comment type="similarity">
    <text evidence="1">In the C-terminal section; belongs to the class-I pyridoxal-phosphate-dependent aminotransferase family.</text>
</comment>
<dbReference type="CDD" id="cd00609">
    <property type="entry name" value="AAT_like"/>
    <property type="match status" value="1"/>
</dbReference>
<protein>
    <submittedName>
        <fullName evidence="6">PLP-dependent aminotransferase family protein</fullName>
    </submittedName>
</protein>
<dbReference type="SUPFAM" id="SSF46785">
    <property type="entry name" value="Winged helix' DNA-binding domain"/>
    <property type="match status" value="1"/>
</dbReference>
<dbReference type="Pfam" id="PF00392">
    <property type="entry name" value="GntR"/>
    <property type="match status" value="1"/>
</dbReference>
<dbReference type="PANTHER" id="PTHR46577:SF1">
    <property type="entry name" value="HTH-TYPE TRANSCRIPTIONAL REGULATORY PROTEIN GABR"/>
    <property type="match status" value="1"/>
</dbReference>
<dbReference type="Gene3D" id="1.10.10.10">
    <property type="entry name" value="Winged helix-like DNA-binding domain superfamily/Winged helix DNA-binding domain"/>
    <property type="match status" value="1"/>
</dbReference>
<organism evidence="6 7">
    <name type="scientific">Chitinophaga solisilvae</name>
    <dbReference type="NCBI Taxonomy" id="1233460"/>
    <lineage>
        <taxon>Bacteria</taxon>
        <taxon>Pseudomonadati</taxon>
        <taxon>Bacteroidota</taxon>
        <taxon>Chitinophagia</taxon>
        <taxon>Chitinophagales</taxon>
        <taxon>Chitinophagaceae</taxon>
        <taxon>Chitinophaga</taxon>
    </lineage>
</organism>
<dbReference type="OrthoDB" id="594134at2"/>
<sequence length="484" mass="54771">MSKETSGFVPAGIQLSKEAEAPLYMQLYQQFREKMVRGQLLPGDRVPSSRALAQELGVSRIIVSQCFEQLIMEGYFESRTGSGTYIAAVLPEQLLQVRTAVADPPQETVTDPINGNRIEDVPFQMGLPSLDKFPYGIWQRVGAQVLKTLKHFHLGYEDTLGYRPLRKAISDYLRLARGVDCDASRVVVVTGSQQGLNLTLQTLLQPGDDVWMEDPGYYGARLAFRHAGLNICPVPVQADGMDINYAIQHYPAARLAYVTPTHQFPLGCCMSAVKRRQLLDWAADNNGWILEDDYDSEYRYEGPPTPCLQSQDTQGRVIYSGTFSKVLFPALRLAYIVLPTPEMAEAFRQVKESVDRQSPALEQFILHHFMEQGHFVRHIHKMRLLYAERQRLLAALIQERLHPWLQADSLPAGMHLLCRLHPSVDVQRLKKALRQHRVKVTFVEVFTQQHHHPPALLLGFTAFTAYRLKTAAEKLTACLEYATA</sequence>
<dbReference type="GO" id="GO:0003700">
    <property type="term" value="F:DNA-binding transcription factor activity"/>
    <property type="evidence" value="ECO:0007669"/>
    <property type="project" value="InterPro"/>
</dbReference>
<dbReference type="Proteomes" id="UP000281028">
    <property type="component" value="Unassembled WGS sequence"/>
</dbReference>
<keyword evidence="6" id="KW-0808">Transferase</keyword>
<reference evidence="6" key="1">
    <citation type="submission" date="2020-05" db="EMBL/GenBank/DDBJ databases">
        <title>Chitinophaga laudate sp. nov., isolated from a tropical peat swamp.</title>
        <authorList>
            <person name="Goh C.B.S."/>
            <person name="Lee M.S."/>
            <person name="Parimannan S."/>
            <person name="Pasbakhsh P."/>
            <person name="Yule C.M."/>
            <person name="Rajandas H."/>
            <person name="Loke S."/>
            <person name="Croft L."/>
            <person name="Tan J.B.L."/>
        </authorList>
    </citation>
    <scope>NUCLEOTIDE SEQUENCE</scope>
    <source>
        <strain evidence="6">Mgbs1</strain>
    </source>
</reference>
<dbReference type="SMART" id="SM00345">
    <property type="entry name" value="HTH_GNTR"/>
    <property type="match status" value="1"/>
</dbReference>
<dbReference type="InterPro" id="IPR036390">
    <property type="entry name" value="WH_DNA-bd_sf"/>
</dbReference>
<comment type="caution">
    <text evidence="6">The sequence shown here is derived from an EMBL/GenBank/DDBJ whole genome shotgun (WGS) entry which is preliminary data.</text>
</comment>
<evidence type="ECO:0000256" key="2">
    <source>
        <dbReference type="ARBA" id="ARBA00022898"/>
    </source>
</evidence>
<dbReference type="InterPro" id="IPR051446">
    <property type="entry name" value="HTH_trans_reg/aminotransferase"/>
</dbReference>
<keyword evidence="3" id="KW-0805">Transcription regulation</keyword>
<dbReference type="Pfam" id="PF00155">
    <property type="entry name" value="Aminotran_1_2"/>
    <property type="match status" value="1"/>
</dbReference>
<keyword evidence="5" id="KW-0804">Transcription</keyword>
<dbReference type="CDD" id="cd07377">
    <property type="entry name" value="WHTH_GntR"/>
    <property type="match status" value="1"/>
</dbReference>
<evidence type="ECO:0000256" key="4">
    <source>
        <dbReference type="ARBA" id="ARBA00023125"/>
    </source>
</evidence>
<keyword evidence="6" id="KW-0032">Aminotransferase</keyword>
<dbReference type="InterPro" id="IPR015424">
    <property type="entry name" value="PyrdxlP-dep_Trfase"/>
</dbReference>
<evidence type="ECO:0000313" key="6">
    <source>
        <dbReference type="EMBL" id="NSL86871.1"/>
    </source>
</evidence>
<evidence type="ECO:0000256" key="3">
    <source>
        <dbReference type="ARBA" id="ARBA00023015"/>
    </source>
</evidence>
<dbReference type="InterPro" id="IPR000524">
    <property type="entry name" value="Tscrpt_reg_HTH_GntR"/>
</dbReference>
<gene>
    <name evidence="6" type="ORF">ECE50_008520</name>
</gene>
<dbReference type="SUPFAM" id="SSF53383">
    <property type="entry name" value="PLP-dependent transferases"/>
    <property type="match status" value="1"/>
</dbReference>
<dbReference type="PROSITE" id="PS50949">
    <property type="entry name" value="HTH_GNTR"/>
    <property type="match status" value="1"/>
</dbReference>
<dbReference type="InterPro" id="IPR036388">
    <property type="entry name" value="WH-like_DNA-bd_sf"/>
</dbReference>
<keyword evidence="4" id="KW-0238">DNA-binding</keyword>
<evidence type="ECO:0000256" key="1">
    <source>
        <dbReference type="ARBA" id="ARBA00005384"/>
    </source>
</evidence>
<dbReference type="InterPro" id="IPR004839">
    <property type="entry name" value="Aminotransferase_I/II_large"/>
</dbReference>
<evidence type="ECO:0000256" key="5">
    <source>
        <dbReference type="ARBA" id="ARBA00023163"/>
    </source>
</evidence>
<evidence type="ECO:0000313" key="7">
    <source>
        <dbReference type="Proteomes" id="UP000281028"/>
    </source>
</evidence>
<dbReference type="GO" id="GO:0008483">
    <property type="term" value="F:transaminase activity"/>
    <property type="evidence" value="ECO:0007669"/>
    <property type="project" value="UniProtKB-KW"/>
</dbReference>
<name>A0A3S1CWQ9_9BACT</name>
<dbReference type="GO" id="GO:0030170">
    <property type="term" value="F:pyridoxal phosphate binding"/>
    <property type="evidence" value="ECO:0007669"/>
    <property type="project" value="InterPro"/>
</dbReference>
<dbReference type="EMBL" id="RIAR02000001">
    <property type="protein sequence ID" value="NSL86871.1"/>
    <property type="molecule type" value="Genomic_DNA"/>
</dbReference>
<dbReference type="InterPro" id="IPR015421">
    <property type="entry name" value="PyrdxlP-dep_Trfase_major"/>
</dbReference>
<keyword evidence="7" id="KW-1185">Reference proteome</keyword>
<dbReference type="AlphaFoldDB" id="A0A3S1CWQ9"/>
<accession>A0A3S1CWQ9</accession>
<dbReference type="PANTHER" id="PTHR46577">
    <property type="entry name" value="HTH-TYPE TRANSCRIPTIONAL REGULATORY PROTEIN GABR"/>
    <property type="match status" value="1"/>
</dbReference>